<dbReference type="InterPro" id="IPR000300">
    <property type="entry name" value="IPPc"/>
</dbReference>
<name>A0A1V9Y7Q5_9STRA</name>
<organism evidence="7 8">
    <name type="scientific">Thraustotheca clavata</name>
    <dbReference type="NCBI Taxonomy" id="74557"/>
    <lineage>
        <taxon>Eukaryota</taxon>
        <taxon>Sar</taxon>
        <taxon>Stramenopiles</taxon>
        <taxon>Oomycota</taxon>
        <taxon>Saprolegniomycetes</taxon>
        <taxon>Saprolegniales</taxon>
        <taxon>Achlyaceae</taxon>
        <taxon>Thraustotheca</taxon>
    </lineage>
</organism>
<feature type="transmembrane region" description="Helical" evidence="5">
    <location>
        <begin position="209"/>
        <end position="229"/>
    </location>
</feature>
<dbReference type="GO" id="GO:0016020">
    <property type="term" value="C:membrane"/>
    <property type="evidence" value="ECO:0007669"/>
    <property type="project" value="UniProtKB-SubCell"/>
</dbReference>
<evidence type="ECO:0000256" key="4">
    <source>
        <dbReference type="ARBA" id="ARBA00023136"/>
    </source>
</evidence>
<dbReference type="Proteomes" id="UP000243217">
    <property type="component" value="Unassembled WGS sequence"/>
</dbReference>
<keyword evidence="3 5" id="KW-1133">Transmembrane helix</keyword>
<feature type="transmembrane region" description="Helical" evidence="5">
    <location>
        <begin position="163"/>
        <end position="188"/>
    </location>
</feature>
<feature type="transmembrane region" description="Helical" evidence="5">
    <location>
        <begin position="90"/>
        <end position="111"/>
    </location>
</feature>
<dbReference type="Gene3D" id="1.20.1070.10">
    <property type="entry name" value="Rhodopsin 7-helix transmembrane proteins"/>
    <property type="match status" value="1"/>
</dbReference>
<evidence type="ECO:0000259" key="6">
    <source>
        <dbReference type="SMART" id="SM00128"/>
    </source>
</evidence>
<evidence type="ECO:0000256" key="2">
    <source>
        <dbReference type="ARBA" id="ARBA00022692"/>
    </source>
</evidence>
<accession>A0A1V9Y7Q5</accession>
<dbReference type="Gene3D" id="3.60.10.10">
    <property type="entry name" value="Endonuclease/exonuclease/phosphatase"/>
    <property type="match status" value="1"/>
</dbReference>
<dbReference type="SUPFAM" id="SSF81321">
    <property type="entry name" value="Family A G protein-coupled receptor-like"/>
    <property type="match status" value="1"/>
</dbReference>
<evidence type="ECO:0000256" key="1">
    <source>
        <dbReference type="ARBA" id="ARBA00004141"/>
    </source>
</evidence>
<feature type="transmembrane region" description="Helical" evidence="5">
    <location>
        <begin position="123"/>
        <end position="143"/>
    </location>
</feature>
<protein>
    <recommendedName>
        <fullName evidence="6">Inositol polyphosphate-related phosphatase domain-containing protein</fullName>
    </recommendedName>
</protein>
<dbReference type="PANTHER" id="PTHR11200">
    <property type="entry name" value="INOSITOL 5-PHOSPHATASE"/>
    <property type="match status" value="1"/>
</dbReference>
<dbReference type="GO" id="GO:0004439">
    <property type="term" value="F:phosphatidylinositol-4,5-bisphosphate 5-phosphatase activity"/>
    <property type="evidence" value="ECO:0007669"/>
    <property type="project" value="TreeGrafter"/>
</dbReference>
<dbReference type="Pfam" id="PF05462">
    <property type="entry name" value="Dicty_CAR"/>
    <property type="match status" value="1"/>
</dbReference>
<dbReference type="SUPFAM" id="SSF56219">
    <property type="entry name" value="DNase I-like"/>
    <property type="match status" value="1"/>
</dbReference>
<dbReference type="STRING" id="74557.A0A1V9Y7Q5"/>
<dbReference type="InterPro" id="IPR022343">
    <property type="entry name" value="GCR1-cAMP_receptor"/>
</dbReference>
<keyword evidence="2 5" id="KW-0812">Transmembrane</keyword>
<sequence length="859" mass="97859">MPPVSLPTEWINNFVMPAIITTSTLSLFGCAFIFSHAFKSYCQREPIDFTMRMIIVMSIIDLFDAGFKLFGTYSYSYRGLCNVQGFVMNAAGIAAVSWLACMSHSWYSWVVKRDCEATLRRWFVVYLIVSFLPPLVVSLYLGMTGKYGPASFYCWISDEYKGMRITFFFSWIIASALFILLMCLLVIFDAKRRAQQQENVEAQTSLASIYNKLAAYVSVYIFVWGPSLINRFVEWQRSEDDPPILWLLGLHIICNNSQGFLNAMIYGGAFRILLRALRFHENSEMESLRTSLCSNIPTTEVLTQTISLFCTTFNMGEGPMPEDLSQWISIGHDIYVIGVQECLNIASVRAKVKEYLENSSQQPYEDYVREIGCSNTTLGYHGYIGILIFVPLESVQSGRFYMPKPSKSEVNCGKLLNVRTSNKGAVGFAFRYLDTSISVVSCHLSSDCKGKSQILRRNEDAALVWQSLNLSGDSYFMDFPLLHHHTIVLGDLNYRLSNKNATSATILNLIENTMRKHKWISTPSPQLHTLVIDNENSEWTTENVKIFELDEDWSHLLEHDELHAVMGLNQVFSGFEENTITFPPTFRRTRGFSLSKNNINDCYCTVMPHGGGTRVPSYTDRILYHSLDNVKSDLNCCRYQSHEDIDTSDHKPVSCVFRIMTKESPYAPSYQNLKKVSFMTQTSTMMDYDGVKDCTILLKELLVQWQSSMFPPLSDNGIFTAKVPLIGLEDKFCITTVFPLPLEDIFSDQRKLHELAARWDHGILPLHANDLSQRHLNHFQTSWKEALLNGIHHRCYAQAKRNMHIALSVHTDSESFGQCTLNLENAYTLPNEFHTFQYNLTSKGAITGTLKGIVQVKIK</sequence>
<proteinExistence type="predicted"/>
<feature type="domain" description="Inositol polyphosphate-related phosphatase" evidence="6">
    <location>
        <begin position="304"/>
        <end position="665"/>
    </location>
</feature>
<dbReference type="PANTHER" id="PTHR11200:SF275">
    <property type="entry name" value="LD06095P"/>
    <property type="match status" value="1"/>
</dbReference>
<dbReference type="AlphaFoldDB" id="A0A1V9Y7Q5"/>
<dbReference type="SMART" id="SM00128">
    <property type="entry name" value="IPPc"/>
    <property type="match status" value="1"/>
</dbReference>
<reference evidence="7 8" key="1">
    <citation type="journal article" date="2014" name="Genome Biol. Evol.">
        <title>The secreted proteins of Achlya hypogyna and Thraustotheca clavata identify the ancestral oomycete secretome and reveal gene acquisitions by horizontal gene transfer.</title>
        <authorList>
            <person name="Misner I."/>
            <person name="Blouin N."/>
            <person name="Leonard G."/>
            <person name="Richards T.A."/>
            <person name="Lane C.E."/>
        </authorList>
    </citation>
    <scope>NUCLEOTIDE SEQUENCE [LARGE SCALE GENOMIC DNA]</scope>
    <source>
        <strain evidence="7 8">ATCC 34112</strain>
    </source>
</reference>
<comment type="caution">
    <text evidence="7">The sequence shown here is derived from an EMBL/GenBank/DDBJ whole genome shotgun (WGS) entry which is preliminary data.</text>
</comment>
<keyword evidence="4 5" id="KW-0472">Membrane</keyword>
<dbReference type="EMBL" id="JNBS01004904">
    <property type="protein sequence ID" value="OQR81760.1"/>
    <property type="molecule type" value="Genomic_DNA"/>
</dbReference>
<evidence type="ECO:0000256" key="3">
    <source>
        <dbReference type="ARBA" id="ARBA00022989"/>
    </source>
</evidence>
<keyword evidence="8" id="KW-1185">Reference proteome</keyword>
<dbReference type="PRINTS" id="PR02001">
    <property type="entry name" value="GCR1CAMPR"/>
</dbReference>
<evidence type="ECO:0000313" key="7">
    <source>
        <dbReference type="EMBL" id="OQR81760.1"/>
    </source>
</evidence>
<evidence type="ECO:0000256" key="5">
    <source>
        <dbReference type="SAM" id="Phobius"/>
    </source>
</evidence>
<feature type="transmembrane region" description="Helical" evidence="5">
    <location>
        <begin position="49"/>
        <end position="70"/>
    </location>
</feature>
<feature type="transmembrane region" description="Helical" evidence="5">
    <location>
        <begin position="14"/>
        <end position="37"/>
    </location>
</feature>
<evidence type="ECO:0000313" key="8">
    <source>
        <dbReference type="Proteomes" id="UP000243217"/>
    </source>
</evidence>
<dbReference type="Pfam" id="PF22669">
    <property type="entry name" value="Exo_endo_phos2"/>
    <property type="match status" value="2"/>
</dbReference>
<comment type="subcellular location">
    <subcellularLocation>
        <location evidence="1">Membrane</location>
        <topology evidence="1">Multi-pass membrane protein</topology>
    </subcellularLocation>
</comment>
<dbReference type="OrthoDB" id="62798at2759"/>
<dbReference type="InterPro" id="IPR036691">
    <property type="entry name" value="Endo/exonu/phosph_ase_sf"/>
</dbReference>
<dbReference type="InterPro" id="IPR046985">
    <property type="entry name" value="IP5"/>
</dbReference>
<dbReference type="GO" id="GO:0046856">
    <property type="term" value="P:phosphatidylinositol dephosphorylation"/>
    <property type="evidence" value="ECO:0007669"/>
    <property type="project" value="InterPro"/>
</dbReference>
<gene>
    <name evidence="7" type="ORF">THRCLA_11429</name>
</gene>